<sequence>MVFSSIPAYLDPSNWQQPGNSSVNHPQLHLSTQQTVPAPPPGQPHVGGGPGGSIRPGTMAERARLANMPMPEAALKCPRCESSNTKFCYFNNYSLTQPRHFCKTCRRYWTIGGALRSVPVGGGCRRNKRTKATTSKSPARSTDRQTTTSSSTSTLSSNSSPQANNISGLTPPIQPLRFLSPLSQLTDHYNGISAPMVGTNEMNFQLGPNNNTLLGCGFGAGVVGGGVGSLVEQWRLQQAQQFPFLGGLESSPAGTGGGLYSQFQEISVEPSSGFVGETSSHDQVRPQLSTSMLTQLASVKMEENHQELNLSRQILMGIPGNNDQWSSSAAAWSTDLTNFSSSSTRNPL</sequence>
<feature type="compositionally biased region" description="Low complexity" evidence="10">
    <location>
        <begin position="144"/>
        <end position="160"/>
    </location>
</feature>
<comment type="function">
    <text evidence="9">Transcription factor that binds specifically to a 5'-AA[AG]G-3' consensus core sequence.</text>
</comment>
<evidence type="ECO:0000256" key="1">
    <source>
        <dbReference type="ARBA" id="ARBA00022723"/>
    </source>
</evidence>
<keyword evidence="3 9" id="KW-0862">Zinc</keyword>
<keyword evidence="6 9" id="KW-0804">Transcription</keyword>
<keyword evidence="4 9" id="KW-0805">Transcription regulation</keyword>
<dbReference type="PROSITE" id="PS50884">
    <property type="entry name" value="ZF_DOF_2"/>
    <property type="match status" value="1"/>
</dbReference>
<dbReference type="InterPro" id="IPR003851">
    <property type="entry name" value="Znf_Dof"/>
</dbReference>
<dbReference type="PANTHER" id="PTHR31992">
    <property type="entry name" value="DOF ZINC FINGER PROTEIN DOF1.4-RELATED"/>
    <property type="match status" value="1"/>
</dbReference>
<feature type="domain" description="Dof-type" evidence="11">
    <location>
        <begin position="75"/>
        <end position="129"/>
    </location>
</feature>
<evidence type="ECO:0000259" key="11">
    <source>
        <dbReference type="PROSITE" id="PS50884"/>
    </source>
</evidence>
<gene>
    <name evidence="12" type="ORF">ACH5RR_005347</name>
</gene>
<dbReference type="InterPro" id="IPR045174">
    <property type="entry name" value="Dof"/>
</dbReference>
<organism evidence="12 13">
    <name type="scientific">Cinchona calisaya</name>
    <dbReference type="NCBI Taxonomy" id="153742"/>
    <lineage>
        <taxon>Eukaryota</taxon>
        <taxon>Viridiplantae</taxon>
        <taxon>Streptophyta</taxon>
        <taxon>Embryophyta</taxon>
        <taxon>Tracheophyta</taxon>
        <taxon>Spermatophyta</taxon>
        <taxon>Magnoliopsida</taxon>
        <taxon>eudicotyledons</taxon>
        <taxon>Gunneridae</taxon>
        <taxon>Pentapetalae</taxon>
        <taxon>asterids</taxon>
        <taxon>lamiids</taxon>
        <taxon>Gentianales</taxon>
        <taxon>Rubiaceae</taxon>
        <taxon>Cinchonoideae</taxon>
        <taxon>Cinchoneae</taxon>
        <taxon>Cinchona</taxon>
    </lineage>
</organism>
<name>A0ABD3AKX2_9GENT</name>
<comment type="subcellular location">
    <subcellularLocation>
        <location evidence="8 9">Nucleus</location>
    </subcellularLocation>
</comment>
<dbReference type="GO" id="GO:0003700">
    <property type="term" value="F:DNA-binding transcription factor activity"/>
    <property type="evidence" value="ECO:0007669"/>
    <property type="project" value="UniProtKB-UniRule"/>
</dbReference>
<evidence type="ECO:0000256" key="2">
    <source>
        <dbReference type="ARBA" id="ARBA00022771"/>
    </source>
</evidence>
<evidence type="ECO:0000256" key="8">
    <source>
        <dbReference type="PROSITE-ProRule" id="PRU00071"/>
    </source>
</evidence>
<evidence type="ECO:0000256" key="3">
    <source>
        <dbReference type="ARBA" id="ARBA00022833"/>
    </source>
</evidence>
<feature type="region of interest" description="Disordered" evidence="10">
    <location>
        <begin position="32"/>
        <end position="57"/>
    </location>
</feature>
<dbReference type="AlphaFoldDB" id="A0ABD3AKX2"/>
<dbReference type="PANTHER" id="PTHR31992:SF191">
    <property type="entry name" value="DOF ZINC FINGER PROTEIN"/>
    <property type="match status" value="1"/>
</dbReference>
<reference evidence="12 13" key="1">
    <citation type="submission" date="2024-11" db="EMBL/GenBank/DDBJ databases">
        <title>A near-complete genome assembly of Cinchona calisaya.</title>
        <authorList>
            <person name="Lian D.C."/>
            <person name="Zhao X.W."/>
            <person name="Wei L."/>
        </authorList>
    </citation>
    <scope>NUCLEOTIDE SEQUENCE [LARGE SCALE GENOMIC DNA]</scope>
    <source>
        <tissue evidence="12">Nenye</tissue>
    </source>
</reference>
<feature type="compositionally biased region" description="Gly residues" evidence="10">
    <location>
        <begin position="45"/>
        <end position="54"/>
    </location>
</feature>
<dbReference type="Pfam" id="PF02701">
    <property type="entry name" value="Zn_ribbon_Dof"/>
    <property type="match status" value="1"/>
</dbReference>
<evidence type="ECO:0000256" key="7">
    <source>
        <dbReference type="ARBA" id="ARBA00023242"/>
    </source>
</evidence>
<evidence type="ECO:0000256" key="10">
    <source>
        <dbReference type="SAM" id="MobiDB-lite"/>
    </source>
</evidence>
<evidence type="ECO:0000256" key="5">
    <source>
        <dbReference type="ARBA" id="ARBA00023125"/>
    </source>
</evidence>
<dbReference type="EMBL" id="JBJUIK010000003">
    <property type="protein sequence ID" value="KAL3531826.1"/>
    <property type="molecule type" value="Genomic_DNA"/>
</dbReference>
<keyword evidence="2 8" id="KW-0863">Zinc-finger</keyword>
<evidence type="ECO:0000256" key="6">
    <source>
        <dbReference type="ARBA" id="ARBA00023163"/>
    </source>
</evidence>
<keyword evidence="7 8" id="KW-0539">Nucleus</keyword>
<dbReference type="Proteomes" id="UP001630127">
    <property type="component" value="Unassembled WGS sequence"/>
</dbReference>
<dbReference type="PROSITE" id="PS01361">
    <property type="entry name" value="ZF_DOF_1"/>
    <property type="match status" value="1"/>
</dbReference>
<keyword evidence="1 9" id="KW-0479">Metal-binding</keyword>
<keyword evidence="5 8" id="KW-0238">DNA-binding</keyword>
<evidence type="ECO:0000256" key="4">
    <source>
        <dbReference type="ARBA" id="ARBA00023015"/>
    </source>
</evidence>
<evidence type="ECO:0000313" key="12">
    <source>
        <dbReference type="EMBL" id="KAL3531826.1"/>
    </source>
</evidence>
<dbReference type="GO" id="GO:0008270">
    <property type="term" value="F:zinc ion binding"/>
    <property type="evidence" value="ECO:0007669"/>
    <property type="project" value="UniProtKB-KW"/>
</dbReference>
<protein>
    <recommendedName>
        <fullName evidence="9">Dof zinc finger protein</fullName>
    </recommendedName>
</protein>
<feature type="region of interest" description="Disordered" evidence="10">
    <location>
        <begin position="120"/>
        <end position="170"/>
    </location>
</feature>
<accession>A0ABD3AKX2</accession>
<evidence type="ECO:0000313" key="13">
    <source>
        <dbReference type="Proteomes" id="UP001630127"/>
    </source>
</evidence>
<comment type="caution">
    <text evidence="12">The sequence shown here is derived from an EMBL/GenBank/DDBJ whole genome shotgun (WGS) entry which is preliminary data.</text>
</comment>
<proteinExistence type="predicted"/>
<keyword evidence="13" id="KW-1185">Reference proteome</keyword>
<dbReference type="GO" id="GO:0005634">
    <property type="term" value="C:nucleus"/>
    <property type="evidence" value="ECO:0007669"/>
    <property type="project" value="UniProtKB-SubCell"/>
</dbReference>
<dbReference type="GO" id="GO:0003677">
    <property type="term" value="F:DNA binding"/>
    <property type="evidence" value="ECO:0007669"/>
    <property type="project" value="UniProtKB-UniRule"/>
</dbReference>
<evidence type="ECO:0000256" key="9">
    <source>
        <dbReference type="RuleBase" id="RU369094"/>
    </source>
</evidence>